<dbReference type="InterPro" id="IPR001611">
    <property type="entry name" value="Leu-rich_rpt"/>
</dbReference>
<reference evidence="2" key="1">
    <citation type="submission" date="2021-01" db="EMBL/GenBank/DDBJ databases">
        <authorList>
            <person name="Corre E."/>
            <person name="Pelletier E."/>
            <person name="Niang G."/>
            <person name="Scheremetjew M."/>
            <person name="Finn R."/>
            <person name="Kale V."/>
            <person name="Holt S."/>
            <person name="Cochrane G."/>
            <person name="Meng A."/>
            <person name="Brown T."/>
            <person name="Cohen L."/>
        </authorList>
    </citation>
    <scope>NUCLEOTIDE SEQUENCE</scope>
    <source>
        <strain evidence="2">SL-175</strain>
    </source>
</reference>
<dbReference type="PANTHER" id="PTHR24114:SF2">
    <property type="entry name" value="F-BOX DOMAIN-CONTAINING PROTEIN-RELATED"/>
    <property type="match status" value="1"/>
</dbReference>
<evidence type="ECO:0000313" key="2">
    <source>
        <dbReference type="EMBL" id="CAD8709048.1"/>
    </source>
</evidence>
<sequence>MVAEREGKGKPLGGALGAKVAQPLHPLDHAPVRTGHPYVTPLKELCVEVVAQHFEASPTFGKLPALYVKRIVDLLSLDLPLELAGSLIDDESYWKRRSCLRWKSCDVDAHGRSWKQLYFEKNLQAALEAYDPTTADPNELKRLLTFSNRFARRLNIMQLPAHIDLQMLFDTTASCLTALTLRYGMNNVGMDYDRSLFGMKLSDCRALAKAIERAETLEYLSLSGNLLDDDKIRMVASGMVDNLSVVHLDLSHNKIADRGVRALAKLLDNRSVIAFVDLSDNQVHTEGGRALARALRSNHSVLTLSLRLNRLGDEGGKAICDVLRSNQSLQKLNLAANSMGPQTAAALASLIKTNRCLVQLDVSGNAFGPEGGRLIREALEHNDVLRAIDVRQCGMGEELEASIADAVKTATEAAEGNMYASGTITSSQFLDNQNT</sequence>
<dbReference type="InterPro" id="IPR052394">
    <property type="entry name" value="LRR-containing"/>
</dbReference>
<dbReference type="Pfam" id="PF13516">
    <property type="entry name" value="LRR_6"/>
    <property type="match status" value="4"/>
</dbReference>
<dbReference type="PANTHER" id="PTHR24114">
    <property type="entry name" value="LEUCINE RICH REPEAT FAMILY PROTEIN"/>
    <property type="match status" value="1"/>
</dbReference>
<dbReference type="EMBL" id="HBFC01019618">
    <property type="protein sequence ID" value="CAD8709048.1"/>
    <property type="molecule type" value="Transcribed_RNA"/>
</dbReference>
<evidence type="ECO:0008006" key="3">
    <source>
        <dbReference type="Google" id="ProtNLM"/>
    </source>
</evidence>
<dbReference type="Gene3D" id="3.80.10.10">
    <property type="entry name" value="Ribonuclease Inhibitor"/>
    <property type="match status" value="2"/>
</dbReference>
<dbReference type="AlphaFoldDB" id="A0A7S0X984"/>
<name>A0A7S0X984_9CHLO</name>
<dbReference type="SUPFAM" id="SSF52047">
    <property type="entry name" value="RNI-like"/>
    <property type="match status" value="1"/>
</dbReference>
<evidence type="ECO:0000256" key="1">
    <source>
        <dbReference type="ARBA" id="ARBA00004430"/>
    </source>
</evidence>
<protein>
    <recommendedName>
        <fullName evidence="3">F-box domain-containing protein</fullName>
    </recommendedName>
</protein>
<comment type="subcellular location">
    <subcellularLocation>
        <location evidence="1">Cytoplasm</location>
        <location evidence="1">Cytoskeleton</location>
        <location evidence="1">Cilium axoneme</location>
    </subcellularLocation>
</comment>
<dbReference type="GO" id="GO:0005930">
    <property type="term" value="C:axoneme"/>
    <property type="evidence" value="ECO:0007669"/>
    <property type="project" value="UniProtKB-SubCell"/>
</dbReference>
<gene>
    <name evidence="2" type="ORF">MANT1106_LOCUS11731</name>
</gene>
<dbReference type="SMART" id="SM00368">
    <property type="entry name" value="LRR_RI"/>
    <property type="match status" value="7"/>
</dbReference>
<accession>A0A7S0X984</accession>
<dbReference type="InterPro" id="IPR032675">
    <property type="entry name" value="LRR_dom_sf"/>
</dbReference>
<organism evidence="2">
    <name type="scientific">Mantoniella antarctica</name>
    <dbReference type="NCBI Taxonomy" id="81844"/>
    <lineage>
        <taxon>Eukaryota</taxon>
        <taxon>Viridiplantae</taxon>
        <taxon>Chlorophyta</taxon>
        <taxon>Mamiellophyceae</taxon>
        <taxon>Mamiellales</taxon>
        <taxon>Mamiellaceae</taxon>
        <taxon>Mantoniella</taxon>
    </lineage>
</organism>
<proteinExistence type="predicted"/>